<dbReference type="PANTHER" id="PTHR43798:SF5">
    <property type="entry name" value="MONOACYLGLYCEROL LIPASE ABHD6"/>
    <property type="match status" value="1"/>
</dbReference>
<dbReference type="AlphaFoldDB" id="A0A5N6JNJ0"/>
<dbReference type="GO" id="GO:0046464">
    <property type="term" value="P:acylglycerol catabolic process"/>
    <property type="evidence" value="ECO:0007669"/>
    <property type="project" value="TreeGrafter"/>
</dbReference>
<dbReference type="GO" id="GO:0047372">
    <property type="term" value="F:monoacylglycerol lipase activity"/>
    <property type="evidence" value="ECO:0007669"/>
    <property type="project" value="TreeGrafter"/>
</dbReference>
<dbReference type="InterPro" id="IPR050266">
    <property type="entry name" value="AB_hydrolase_sf"/>
</dbReference>
<dbReference type="PANTHER" id="PTHR43798">
    <property type="entry name" value="MONOACYLGLYCEROL LIPASE"/>
    <property type="match status" value="1"/>
</dbReference>
<keyword evidence="3" id="KW-1185">Reference proteome</keyword>
<dbReference type="EMBL" id="VIGI01000019">
    <property type="protein sequence ID" value="KAB8290045.1"/>
    <property type="molecule type" value="Genomic_DNA"/>
</dbReference>
<dbReference type="InterPro" id="IPR022742">
    <property type="entry name" value="Hydrolase_4"/>
</dbReference>
<dbReference type="InterPro" id="IPR000639">
    <property type="entry name" value="Epox_hydrolase-like"/>
</dbReference>
<dbReference type="OrthoDB" id="2498029at2759"/>
<dbReference type="InterPro" id="IPR000073">
    <property type="entry name" value="AB_hydrolase_1"/>
</dbReference>
<accession>A0A5N6JNJ0</accession>
<dbReference type="Pfam" id="PF12146">
    <property type="entry name" value="Hydrolase_4"/>
    <property type="match status" value="1"/>
</dbReference>
<evidence type="ECO:0000313" key="3">
    <source>
        <dbReference type="Proteomes" id="UP000326757"/>
    </source>
</evidence>
<protein>
    <recommendedName>
        <fullName evidence="1">Serine aminopeptidase S33 domain-containing protein</fullName>
    </recommendedName>
</protein>
<sequence>MPFTTINNKSIFYSVTPQTEDLNHPNITLFIHGLGSSSNFYHTIIPGISSQSTCIAFDTPGSGLSSLGGPPQSVNSIVEDAVALLDALESTIVDGKVWVVGHSMGGMIACELAIQYSHRVKGLILLGPIHPSTTLSEVFSKRIAAVVKDGIEGLADTVPFAATGSKSTSTHRAFIRSLILGTSTAGYLSLCHVIAKASVPEYARISVPLMILAGADDKTASYEGCKLIHDSAGVTAGKKCINILPGVGHWHAIEAPHLLEEDILKFIVSIDQMEGDRPDWVFKENKSS</sequence>
<dbReference type="PRINTS" id="PR00412">
    <property type="entry name" value="EPOXHYDRLASE"/>
</dbReference>
<dbReference type="SUPFAM" id="SSF53474">
    <property type="entry name" value="alpha/beta-Hydrolases"/>
    <property type="match status" value="1"/>
</dbReference>
<gene>
    <name evidence="2" type="ORF">EYC80_010371</name>
</gene>
<evidence type="ECO:0000313" key="2">
    <source>
        <dbReference type="EMBL" id="KAB8290045.1"/>
    </source>
</evidence>
<organism evidence="2 3">
    <name type="scientific">Monilinia laxa</name>
    <name type="common">Brown rot fungus</name>
    <name type="synonym">Sclerotinia laxa</name>
    <dbReference type="NCBI Taxonomy" id="61186"/>
    <lineage>
        <taxon>Eukaryota</taxon>
        <taxon>Fungi</taxon>
        <taxon>Dikarya</taxon>
        <taxon>Ascomycota</taxon>
        <taxon>Pezizomycotina</taxon>
        <taxon>Leotiomycetes</taxon>
        <taxon>Helotiales</taxon>
        <taxon>Sclerotiniaceae</taxon>
        <taxon>Monilinia</taxon>
    </lineage>
</organism>
<proteinExistence type="predicted"/>
<evidence type="ECO:0000259" key="1">
    <source>
        <dbReference type="Pfam" id="PF12146"/>
    </source>
</evidence>
<dbReference type="Gene3D" id="3.40.50.1820">
    <property type="entry name" value="alpha/beta hydrolase"/>
    <property type="match status" value="1"/>
</dbReference>
<dbReference type="InterPro" id="IPR029058">
    <property type="entry name" value="AB_hydrolase_fold"/>
</dbReference>
<reference evidence="2 3" key="1">
    <citation type="submission" date="2019-06" db="EMBL/GenBank/DDBJ databases">
        <title>Genome Sequence of the Brown Rot Fungal Pathogen Monilinia laxa.</title>
        <authorList>
            <person name="De Miccolis Angelini R.M."/>
            <person name="Landi L."/>
            <person name="Abate D."/>
            <person name="Pollastro S."/>
            <person name="Romanazzi G."/>
            <person name="Faretra F."/>
        </authorList>
    </citation>
    <scope>NUCLEOTIDE SEQUENCE [LARGE SCALE GENOMIC DNA]</scope>
    <source>
        <strain evidence="2 3">Mlax316</strain>
    </source>
</reference>
<dbReference type="GO" id="GO:0016020">
    <property type="term" value="C:membrane"/>
    <property type="evidence" value="ECO:0007669"/>
    <property type="project" value="TreeGrafter"/>
</dbReference>
<feature type="domain" description="Serine aminopeptidase S33" evidence="1">
    <location>
        <begin position="27"/>
        <end position="249"/>
    </location>
</feature>
<dbReference type="Proteomes" id="UP000326757">
    <property type="component" value="Unassembled WGS sequence"/>
</dbReference>
<comment type="caution">
    <text evidence="2">The sequence shown here is derived from an EMBL/GenBank/DDBJ whole genome shotgun (WGS) entry which is preliminary data.</text>
</comment>
<dbReference type="PRINTS" id="PR00111">
    <property type="entry name" value="ABHYDROLASE"/>
</dbReference>
<name>A0A5N6JNJ0_MONLA</name>